<comment type="similarity">
    <text evidence="1">Belongs to the short-chain dehydrogenases/reductases (SDR) family.</text>
</comment>
<dbReference type="Proteomes" id="UP000299011">
    <property type="component" value="Chromosome"/>
</dbReference>
<evidence type="ECO:0000313" key="4">
    <source>
        <dbReference type="EMBL" id="AHZ23491.1"/>
    </source>
</evidence>
<reference evidence="5 8" key="3">
    <citation type="journal article" date="2014" name="PLoS Genet.">
        <title>Phylogenetically driven sequencing of extremely halophilic archaea reveals strategies for static and dynamic osmo-response.</title>
        <authorList>
            <person name="Becker E.A."/>
            <person name="Seitzer P.M."/>
            <person name="Tritt A."/>
            <person name="Larsen D."/>
            <person name="Krusor M."/>
            <person name="Yao A.I."/>
            <person name="Wu D."/>
            <person name="Madern D."/>
            <person name="Eisen J.A."/>
            <person name="Darling A.E."/>
            <person name="Facciotti M.T."/>
        </authorList>
    </citation>
    <scope>NUCLEOTIDE SEQUENCE [LARGE SCALE GENOMIC DNA]</scope>
    <source>
        <strain evidence="5">ATCC 33500</strain>
        <strain evidence="8">ATCC 33500 / DSM 1411 / JCM 8866 / NBRC 14739 / NCIMB 2177 / R-4</strain>
    </source>
</reference>
<accession>I3R7A8</accession>
<reference evidence="4 9" key="4">
    <citation type="submission" date="2014-04" db="EMBL/GenBank/DDBJ databases">
        <title>Transcriptional profiles of Haloferax mediterranei on the basis of nitrogen availability.</title>
        <authorList>
            <person name="Bautista V."/>
        </authorList>
    </citation>
    <scope>NUCLEOTIDE SEQUENCE [LARGE SCALE GENOMIC DNA]</scope>
    <source>
        <strain evidence="4">ATCC 33500</strain>
        <strain evidence="9">ATCC 33500 / DSM 1411 / JCM 8866 / NBRC 14739 / NCIMB 2177 / R-4</strain>
    </source>
</reference>
<dbReference type="STRING" id="523841.HFX_2433"/>
<organism evidence="3 7">
    <name type="scientific">Haloferax mediterranei (strain ATCC 33500 / DSM 1411 / JCM 8866 / NBRC 14739 / NCIMB 2177 / R-4)</name>
    <name type="common">Halobacterium mediterranei</name>
    <dbReference type="NCBI Taxonomy" id="523841"/>
    <lineage>
        <taxon>Archaea</taxon>
        <taxon>Methanobacteriati</taxon>
        <taxon>Methanobacteriota</taxon>
        <taxon>Stenosarchaea group</taxon>
        <taxon>Halobacteria</taxon>
        <taxon>Halobacteriales</taxon>
        <taxon>Haloferacaceae</taxon>
        <taxon>Haloferax</taxon>
    </lineage>
</organism>
<dbReference type="PATRIC" id="fig|523841.21.peg.2819"/>
<dbReference type="PRINTS" id="PR00080">
    <property type="entry name" value="SDRFAMILY"/>
</dbReference>
<dbReference type="CDD" id="cd05362">
    <property type="entry name" value="THN_reductase-like_SDR_c"/>
    <property type="match status" value="1"/>
</dbReference>
<dbReference type="PANTHER" id="PTHR48107:SF7">
    <property type="entry name" value="RE15974P"/>
    <property type="match status" value="1"/>
</dbReference>
<dbReference type="EMBL" id="CP039139">
    <property type="protein sequence ID" value="QCQ76445.1"/>
    <property type="molecule type" value="Genomic_DNA"/>
</dbReference>
<dbReference type="KEGG" id="hme:HFX_2433"/>
<proteinExistence type="inferred from homology"/>
<evidence type="ECO:0000256" key="2">
    <source>
        <dbReference type="ARBA" id="ARBA00023002"/>
    </source>
</evidence>
<evidence type="ECO:0000313" key="9">
    <source>
        <dbReference type="Proteomes" id="UP000027075"/>
    </source>
</evidence>
<dbReference type="EC" id="1.1.1.100" evidence="3"/>
<dbReference type="Proteomes" id="UP000011603">
    <property type="component" value="Unassembled WGS sequence"/>
</dbReference>
<evidence type="ECO:0000313" key="5">
    <source>
        <dbReference type="EMBL" id="ELZ99664.1"/>
    </source>
</evidence>
<dbReference type="Proteomes" id="UP000006469">
    <property type="component" value="Chromosome"/>
</dbReference>
<evidence type="ECO:0000313" key="7">
    <source>
        <dbReference type="Proteomes" id="UP000006469"/>
    </source>
</evidence>
<dbReference type="EMBL" id="CP007551">
    <property type="protein sequence ID" value="AHZ23491.1"/>
    <property type="molecule type" value="Genomic_DNA"/>
</dbReference>
<dbReference type="AlphaFoldDB" id="I3R7A8"/>
<dbReference type="Gene3D" id="3.40.50.720">
    <property type="entry name" value="NAD(P)-binding Rossmann-like Domain"/>
    <property type="match status" value="1"/>
</dbReference>
<protein>
    <submittedName>
        <fullName evidence="5">3-oxoacyl-ACP reductase</fullName>
    </submittedName>
    <submittedName>
        <fullName evidence="3">3-oxoacyl-[acyl-carrier protein] reductase</fullName>
        <ecNumber evidence="3">1.1.1.100</ecNumber>
    </submittedName>
    <submittedName>
        <fullName evidence="6">SDR family oxidoreductase</fullName>
    </submittedName>
    <submittedName>
        <fullName evidence="4">Short-chain dehydrogenase</fullName>
    </submittedName>
</protein>
<keyword evidence="8" id="KW-1185">Reference proteome</keyword>
<dbReference type="OrthoDB" id="7442at2157"/>
<dbReference type="Proteomes" id="UP000027075">
    <property type="component" value="Chromosome"/>
</dbReference>
<dbReference type="PaxDb" id="523841-HFX_2433"/>
<dbReference type="InterPro" id="IPR002347">
    <property type="entry name" value="SDR_fam"/>
</dbReference>
<reference evidence="6 10" key="6">
    <citation type="submission" date="2019-04" db="EMBL/GenBank/DDBJ databases">
        <title>Methylomes of two halophilic Archaea, Haloarcula marismortui and Haloferax mediterranei.</title>
        <authorList>
            <person name="DasSarma S."/>
            <person name="DasSarma P."/>
            <person name="DasSarma S."/>
            <person name="Fomenkov A."/>
            <person name="Vincze T."/>
            <person name="Anton B.P."/>
            <person name="Roberts R.J."/>
        </authorList>
    </citation>
    <scope>NUCLEOTIDE SEQUENCE [LARGE SCALE GENOMIC DNA]</scope>
    <source>
        <strain evidence="6">ATCC 33500</strain>
        <strain evidence="10">ATCC 33500 / DSM 1411 / JCM 8866 / NBRC 14739 / NCIMB 2177 / R-4</strain>
    </source>
</reference>
<gene>
    <name evidence="3" type="primary">fabG1</name>
    <name evidence="3" type="ordered locus">HFX_2433</name>
    <name evidence="4" type="ORF">BM92_12950</name>
    <name evidence="5" type="ORF">C439_13959</name>
    <name evidence="6" type="ORF">E6P09_14630</name>
</gene>
<evidence type="ECO:0000313" key="6">
    <source>
        <dbReference type="EMBL" id="QCQ76445.1"/>
    </source>
</evidence>
<dbReference type="PANTHER" id="PTHR48107">
    <property type="entry name" value="NADPH-DEPENDENT ALDEHYDE REDUCTASE-LIKE PROTEIN, CHLOROPLASTIC-RELATED"/>
    <property type="match status" value="1"/>
</dbReference>
<dbReference type="EMBL" id="CP001868">
    <property type="protein sequence ID" value="AFK20118.1"/>
    <property type="molecule type" value="Genomic_DNA"/>
</dbReference>
<dbReference type="Pfam" id="PF13561">
    <property type="entry name" value="adh_short_C2"/>
    <property type="match status" value="1"/>
</dbReference>
<dbReference type="FunFam" id="3.40.50.720:FF:000084">
    <property type="entry name" value="Short-chain dehydrogenase reductase"/>
    <property type="match status" value="1"/>
</dbReference>
<reference evidence="3" key="1">
    <citation type="journal article" date="2012" name="Appl. Environ. Microbiol.">
        <title>Identification of the haloarchaeal phasin (PhaP) that functions in polyhydroxyalkanoate accumulation and granule formation in Haloferax mediterranei.</title>
        <authorList>
            <person name="Cai S."/>
            <person name="Cai L."/>
            <person name="Liu H."/>
            <person name="Liu X."/>
            <person name="Han J."/>
            <person name="Zhou J."/>
            <person name="Xiang H."/>
        </authorList>
    </citation>
    <scope>NUCLEOTIDE SEQUENCE</scope>
    <source>
        <strain evidence="3">CGMCC 1.2087</strain>
    </source>
</reference>
<dbReference type="PRINTS" id="PR00081">
    <property type="entry name" value="GDHRDH"/>
</dbReference>
<dbReference type="GeneID" id="40157677"/>
<keyword evidence="2 3" id="KW-0560">Oxidoreductase</keyword>
<name>I3R7A8_HALMT</name>
<reference evidence="3 7" key="2">
    <citation type="journal article" date="2012" name="J. Bacteriol.">
        <title>Complete genome sequence of the metabolically versatile halophilic archaeon Haloferax mediterranei, a poly(3-hydroxybutyrate-co-3-hydroxyvalerate) producer.</title>
        <authorList>
            <person name="Han J."/>
            <person name="Zhang F."/>
            <person name="Hou J."/>
            <person name="Liu X."/>
            <person name="Li M."/>
            <person name="Liu H."/>
            <person name="Cai L."/>
            <person name="Zhang B."/>
            <person name="Chen Y."/>
            <person name="Zhou J."/>
            <person name="Hu S."/>
            <person name="Xiang H."/>
        </authorList>
    </citation>
    <scope>NUCLEOTIDE SEQUENCE [LARGE SCALE GENOMIC DNA]</scope>
    <source>
        <strain evidence="7">ATCC 33500 / DSM 1411 / JCM 8866 / NBRC 14739 / NCIMB 2177 / R-4</strain>
        <strain evidence="3">CGMCC 1.2087</strain>
    </source>
</reference>
<dbReference type="EMBL" id="AOLO01000011">
    <property type="protein sequence ID" value="ELZ99664.1"/>
    <property type="molecule type" value="Genomic_DNA"/>
</dbReference>
<evidence type="ECO:0000256" key="1">
    <source>
        <dbReference type="ARBA" id="ARBA00006484"/>
    </source>
</evidence>
<sequence length="271" mass="28807">MAQNQPSQSDTPVDIAGDVQELLNDRPLDGKVALVTGGSGSMGSEAAKMLGALGADVAVHYHSDVDTAAAVVDAVQEFDSTATAIQADVTDVESIEALYEQVIDELGGVDILINTPGVMLKKPVAEVSEDEFDRMFNVHTKGTFFCLREAARHMNDDGRILNLSTTLTGVMTGEYSVYAGAKAATEQFTKMLAKEIGNRGITVNTVAPGPVDTSFYHPSETEESTEFYKSLSIANRLGKVSDVIPVLAFLCTEQAGWITAQTIRVNGGLAN</sequence>
<evidence type="ECO:0000313" key="10">
    <source>
        <dbReference type="Proteomes" id="UP000299011"/>
    </source>
</evidence>
<evidence type="ECO:0000313" key="8">
    <source>
        <dbReference type="Proteomes" id="UP000011603"/>
    </source>
</evidence>
<dbReference type="InterPro" id="IPR036291">
    <property type="entry name" value="NAD(P)-bd_dom_sf"/>
</dbReference>
<dbReference type="SUPFAM" id="SSF51735">
    <property type="entry name" value="NAD(P)-binding Rossmann-fold domains"/>
    <property type="match status" value="1"/>
</dbReference>
<dbReference type="GO" id="GO:0004316">
    <property type="term" value="F:3-oxoacyl-[acyl-carrier-protein] reductase (NADPH) activity"/>
    <property type="evidence" value="ECO:0007669"/>
    <property type="project" value="UniProtKB-EC"/>
</dbReference>
<evidence type="ECO:0000313" key="3">
    <source>
        <dbReference type="EMBL" id="AFK20118.1"/>
    </source>
</evidence>
<dbReference type="HOGENOM" id="CLU_010194_1_3_2"/>
<dbReference type="RefSeq" id="WP_004059855.1">
    <property type="nucleotide sequence ID" value="NC_017941.2"/>
</dbReference>
<reference evidence="3" key="5">
    <citation type="submission" date="2014-05" db="EMBL/GenBank/DDBJ databases">
        <authorList>
            <person name="Wang L."/>
            <person name="Yang H."/>
            <person name="Xiang H."/>
        </authorList>
    </citation>
    <scope>NUCLEOTIDE SEQUENCE</scope>
    <source>
        <strain evidence="3">CGMCC 1.2087</strain>
    </source>
</reference>
<dbReference type="eggNOG" id="arCOG01259">
    <property type="taxonomic scope" value="Archaea"/>
</dbReference>